<feature type="signal peptide" evidence="3">
    <location>
        <begin position="1"/>
        <end position="19"/>
    </location>
</feature>
<comment type="subcellular location">
    <subcellularLocation>
        <location evidence="1">Cell envelope</location>
    </subcellularLocation>
</comment>
<gene>
    <name evidence="5" type="ORF">K1X15_07895</name>
</gene>
<name>A0ABX8WKC3_9HYPH</name>
<dbReference type="InterPro" id="IPR038352">
    <property type="entry name" value="Imelysin_sf"/>
</dbReference>
<dbReference type="Proteomes" id="UP000825799">
    <property type="component" value="Chromosome"/>
</dbReference>
<evidence type="ECO:0000259" key="4">
    <source>
        <dbReference type="Pfam" id="PF09375"/>
    </source>
</evidence>
<dbReference type="RefSeq" id="WP_220306919.1">
    <property type="nucleotide sequence ID" value="NZ_CP080590.1"/>
</dbReference>
<evidence type="ECO:0000256" key="2">
    <source>
        <dbReference type="ARBA" id="ARBA00022729"/>
    </source>
</evidence>
<feature type="chain" id="PRO_5045777340" evidence="3">
    <location>
        <begin position="20"/>
        <end position="351"/>
    </location>
</feature>
<reference evidence="5 6" key="1">
    <citation type="submission" date="2021-08" db="EMBL/GenBank/DDBJ databases">
        <title>Devosia salina sp. nov., isolated from the South China Sea sediment.</title>
        <authorList>
            <person name="Zhou Z."/>
        </authorList>
    </citation>
    <scope>NUCLEOTIDE SEQUENCE [LARGE SCALE GENOMIC DNA]</scope>
    <source>
        <strain evidence="5 6">SCS-3</strain>
    </source>
</reference>
<evidence type="ECO:0000256" key="1">
    <source>
        <dbReference type="ARBA" id="ARBA00004196"/>
    </source>
</evidence>
<evidence type="ECO:0000313" key="5">
    <source>
        <dbReference type="EMBL" id="QYO78451.1"/>
    </source>
</evidence>
<dbReference type="InterPro" id="IPR034984">
    <property type="entry name" value="Imelysin-like_IPPA"/>
</dbReference>
<dbReference type="EMBL" id="CP080590">
    <property type="protein sequence ID" value="QYO78451.1"/>
    <property type="molecule type" value="Genomic_DNA"/>
</dbReference>
<evidence type="ECO:0000313" key="6">
    <source>
        <dbReference type="Proteomes" id="UP000825799"/>
    </source>
</evidence>
<dbReference type="InterPro" id="IPR018976">
    <property type="entry name" value="Imelysin-like"/>
</dbReference>
<accession>A0ABX8WKC3</accession>
<sequence>MRVLLPVLAVLCLATPATAQIVTPSEILRSSVSNVIRPQVKAFADSGTDMAAGISGLCAEPGSDRLVEARDAFTDVATAYGRMEFFRLGPLLEDNRADRILFWPDRRSIGLKQVQESLAEQDADATDPAGLYAKSVAVQGLGALEFVLFGTGSETLSGAEGAFRCAYGRAIADNLALIGADIVTAWDDPDGIAGHLMQPDASYADYRTETESLEALVGLVAHGVEAIRDSRVNPFIAGDDGRASPKLALFWRSNQTIPMLRANLDGLRQLVTYSGVVADAALAAQINAAFDRAEVALDTVTAPVEEAVTDPIQAAALADFVEATRQLQALIGEDLSATLGLSVGFSSLDGD</sequence>
<protein>
    <submittedName>
        <fullName evidence="5">Peptidase M75, Imelysin</fullName>
    </submittedName>
</protein>
<keyword evidence="2 3" id="KW-0732">Signal</keyword>
<dbReference type="Gene3D" id="1.20.1420.20">
    <property type="entry name" value="M75 peptidase, HXXE motif"/>
    <property type="match status" value="1"/>
</dbReference>
<evidence type="ECO:0000256" key="3">
    <source>
        <dbReference type="SAM" id="SignalP"/>
    </source>
</evidence>
<proteinExistence type="predicted"/>
<feature type="domain" description="Imelysin-like" evidence="4">
    <location>
        <begin position="38"/>
        <end position="330"/>
    </location>
</feature>
<dbReference type="Pfam" id="PF09375">
    <property type="entry name" value="Peptidase_M75"/>
    <property type="match status" value="1"/>
</dbReference>
<organism evidence="5 6">
    <name type="scientific">Devosia salina</name>
    <dbReference type="NCBI Taxonomy" id="2860336"/>
    <lineage>
        <taxon>Bacteria</taxon>
        <taxon>Pseudomonadati</taxon>
        <taxon>Pseudomonadota</taxon>
        <taxon>Alphaproteobacteria</taxon>
        <taxon>Hyphomicrobiales</taxon>
        <taxon>Devosiaceae</taxon>
        <taxon>Devosia</taxon>
    </lineage>
</organism>
<keyword evidence="6" id="KW-1185">Reference proteome</keyword>
<dbReference type="CDD" id="cd14659">
    <property type="entry name" value="Imelysin-like_IPPA"/>
    <property type="match status" value="1"/>
</dbReference>